<dbReference type="EMBL" id="CP115149">
    <property type="protein sequence ID" value="WBL36789.1"/>
    <property type="molecule type" value="Genomic_DNA"/>
</dbReference>
<accession>A0ABY7M8C7</accession>
<evidence type="ECO:0000313" key="2">
    <source>
        <dbReference type="EMBL" id="WBL36789.1"/>
    </source>
</evidence>
<keyword evidence="1" id="KW-1133">Transmembrane helix</keyword>
<evidence type="ECO:0000256" key="1">
    <source>
        <dbReference type="SAM" id="Phobius"/>
    </source>
</evidence>
<gene>
    <name evidence="2" type="ORF">O0235_04310</name>
</gene>
<proteinExistence type="predicted"/>
<dbReference type="Proteomes" id="UP001212803">
    <property type="component" value="Chromosome"/>
</dbReference>
<dbReference type="RefSeq" id="WP_270057306.1">
    <property type="nucleotide sequence ID" value="NZ_CP115149.1"/>
</dbReference>
<organism evidence="2 3">
    <name type="scientific">Tepidiforma flava</name>
    <dbReference type="NCBI Taxonomy" id="3004094"/>
    <lineage>
        <taxon>Bacteria</taxon>
        <taxon>Bacillati</taxon>
        <taxon>Chloroflexota</taxon>
        <taxon>Tepidiformia</taxon>
        <taxon>Tepidiformales</taxon>
        <taxon>Tepidiformaceae</taxon>
        <taxon>Tepidiforma</taxon>
    </lineage>
</organism>
<sequence length="203" mass="21751">MRRGQAAAAIGMLALVLAPQVASEFRPGLHAWLIEHWALTWELAWHEPWRLVLSPLVQPRPGLVGTEWLFALAVVPAFAALWPARLMPLGFWGADAAGTWPTLLGLRVAAEWSDHAARLLADPDAGSSAGLFGLALMAAWRLPRTLAAGAAAGIVIFAAGRLAIFHRVFDIEHALAVGTVTLLLWLTQGPPGRTRAGTAETDR</sequence>
<evidence type="ECO:0000313" key="3">
    <source>
        <dbReference type="Proteomes" id="UP001212803"/>
    </source>
</evidence>
<name>A0ABY7M8C7_9CHLR</name>
<protein>
    <submittedName>
        <fullName evidence="2">Uncharacterized protein</fullName>
    </submittedName>
</protein>
<keyword evidence="1" id="KW-0812">Transmembrane</keyword>
<reference evidence="2 3" key="1">
    <citation type="journal article" date="2023" name="ISME J.">
        <title>Thermophilic Dehalococcoidia with unusual traits shed light on an unexpected past.</title>
        <authorList>
            <person name="Palmer M."/>
            <person name="Covington J.K."/>
            <person name="Zhou E.M."/>
            <person name="Thomas S.C."/>
            <person name="Habib N."/>
            <person name="Seymour C.O."/>
            <person name="Lai D."/>
            <person name="Johnston J."/>
            <person name="Hashimi A."/>
            <person name="Jiao J.Y."/>
            <person name="Muok A.R."/>
            <person name="Liu L."/>
            <person name="Xian W.D."/>
            <person name="Zhi X.Y."/>
            <person name="Li M.M."/>
            <person name="Silva L.P."/>
            <person name="Bowen B.P."/>
            <person name="Louie K."/>
            <person name="Briegel A."/>
            <person name="Pett-Ridge J."/>
            <person name="Weber P.K."/>
            <person name="Tocheva E.I."/>
            <person name="Woyke T."/>
            <person name="Northen T.R."/>
            <person name="Mayali X."/>
            <person name="Li W.J."/>
            <person name="Hedlund B.P."/>
        </authorList>
    </citation>
    <scope>NUCLEOTIDE SEQUENCE [LARGE SCALE GENOMIC DNA]</scope>
    <source>
        <strain evidence="2 3">YIM 72310</strain>
    </source>
</reference>
<keyword evidence="1" id="KW-0472">Membrane</keyword>
<feature type="transmembrane region" description="Helical" evidence="1">
    <location>
        <begin position="146"/>
        <end position="165"/>
    </location>
</feature>
<feature type="transmembrane region" description="Helical" evidence="1">
    <location>
        <begin position="63"/>
        <end position="82"/>
    </location>
</feature>
<keyword evidence="3" id="KW-1185">Reference proteome</keyword>